<keyword evidence="2" id="KW-1185">Reference proteome</keyword>
<dbReference type="InterPro" id="IPR001950">
    <property type="entry name" value="SUI1"/>
</dbReference>
<dbReference type="PROSITE" id="PS50296">
    <property type="entry name" value="SUI1"/>
    <property type="match status" value="1"/>
</dbReference>
<dbReference type="VEuPathDB" id="FungiDB:L203_04703"/>
<dbReference type="GeneID" id="91087109"/>
<dbReference type="EMBL" id="CP143786">
    <property type="protein sequence ID" value="WVN87710.1"/>
    <property type="molecule type" value="Genomic_DNA"/>
</dbReference>
<dbReference type="Pfam" id="PF25304">
    <property type="entry name" value="WHD_eIF2D"/>
    <property type="match status" value="1"/>
</dbReference>
<organism evidence="1 2">
    <name type="scientific">Cryptococcus depauperatus CBS 7841</name>
    <dbReference type="NCBI Taxonomy" id="1295531"/>
    <lineage>
        <taxon>Eukaryota</taxon>
        <taxon>Fungi</taxon>
        <taxon>Dikarya</taxon>
        <taxon>Basidiomycota</taxon>
        <taxon>Agaricomycotina</taxon>
        <taxon>Tremellomycetes</taxon>
        <taxon>Tremellales</taxon>
        <taxon>Cryptococcaceae</taxon>
        <taxon>Cryptococcus</taxon>
    </lineage>
</organism>
<accession>A0A1E3IB20</accession>
<dbReference type="KEGG" id="cdep:91087109"/>
<dbReference type="Proteomes" id="UP000094043">
    <property type="component" value="Chromosome 3"/>
</dbReference>
<dbReference type="InterPro" id="IPR039757">
    <property type="entry name" value="EIF2D"/>
</dbReference>
<dbReference type="Pfam" id="PF01253">
    <property type="entry name" value="SUI1"/>
    <property type="match status" value="1"/>
</dbReference>
<proteinExistence type="predicted"/>
<dbReference type="Gene3D" id="3.30.780.10">
    <property type="entry name" value="SUI1-like domain"/>
    <property type="match status" value="1"/>
</dbReference>
<dbReference type="Pfam" id="PF17832">
    <property type="entry name" value="Pre-PUA"/>
    <property type="match status" value="1"/>
</dbReference>
<reference evidence="1" key="3">
    <citation type="submission" date="2024-01" db="EMBL/GenBank/DDBJ databases">
        <authorList>
            <person name="Coelho M.A."/>
            <person name="David-Palma M."/>
            <person name="Shea T."/>
            <person name="Sun S."/>
            <person name="Cuomo C.A."/>
            <person name="Heitman J."/>
        </authorList>
    </citation>
    <scope>NUCLEOTIDE SEQUENCE</scope>
    <source>
        <strain evidence="1">CBS 7841</strain>
    </source>
</reference>
<name>A0A1E3IB20_9TREE</name>
<dbReference type="InterPro" id="IPR039759">
    <property type="entry name" value="eIF2D_SUI1"/>
</dbReference>
<dbReference type="GO" id="GO:0003743">
    <property type="term" value="F:translation initiation factor activity"/>
    <property type="evidence" value="ECO:0007669"/>
    <property type="project" value="InterPro"/>
</dbReference>
<dbReference type="Pfam" id="PF26291">
    <property type="entry name" value="SWIB_eIF2D"/>
    <property type="match status" value="1"/>
</dbReference>
<dbReference type="CDD" id="cd11608">
    <property type="entry name" value="eIF2D_C"/>
    <property type="match status" value="1"/>
</dbReference>
<dbReference type="SUPFAM" id="SSF55159">
    <property type="entry name" value="eIF1-like"/>
    <property type="match status" value="1"/>
</dbReference>
<protein>
    <submittedName>
        <fullName evidence="1">Uncharacterized protein</fullName>
    </submittedName>
</protein>
<reference evidence="1" key="1">
    <citation type="submission" date="2016-06" db="EMBL/GenBank/DDBJ databases">
        <authorList>
            <person name="Cuomo C."/>
            <person name="Litvintseva A."/>
            <person name="Heitman J."/>
            <person name="Chen Y."/>
            <person name="Sun S."/>
            <person name="Springer D."/>
            <person name="Dromer F."/>
            <person name="Young S."/>
            <person name="Zeng Q."/>
            <person name="Chapman S."/>
            <person name="Gujja S."/>
            <person name="Saif S."/>
            <person name="Birren B."/>
        </authorList>
    </citation>
    <scope>NUCLEOTIDE SEQUENCE</scope>
    <source>
        <strain evidence="1">CBS 7841</strain>
    </source>
</reference>
<dbReference type="GO" id="GO:0001731">
    <property type="term" value="P:formation of translation preinitiation complex"/>
    <property type="evidence" value="ECO:0007669"/>
    <property type="project" value="InterPro"/>
</dbReference>
<evidence type="ECO:0000313" key="2">
    <source>
        <dbReference type="Proteomes" id="UP000094043"/>
    </source>
</evidence>
<dbReference type="SUPFAM" id="SSF47592">
    <property type="entry name" value="SWIB/MDM2 domain"/>
    <property type="match status" value="1"/>
</dbReference>
<dbReference type="InterPro" id="IPR057429">
    <property type="entry name" value="WH_eIF2D"/>
</dbReference>
<dbReference type="InterPro" id="IPR058886">
    <property type="entry name" value="SWIB_eIF2D"/>
</dbReference>
<dbReference type="InterPro" id="IPR036877">
    <property type="entry name" value="SUI1_dom_sf"/>
</dbReference>
<gene>
    <name evidence="1" type="ORF">L203_102898</name>
</gene>
<dbReference type="OrthoDB" id="199771at2759"/>
<reference evidence="1" key="2">
    <citation type="journal article" date="2022" name="Elife">
        <title>Obligate sexual reproduction of a homothallic fungus closely related to the Cryptococcus pathogenic species complex.</title>
        <authorList>
            <person name="Passer A.R."/>
            <person name="Clancey S.A."/>
            <person name="Shea T."/>
            <person name="David-Palma M."/>
            <person name="Averette A.F."/>
            <person name="Boekhout T."/>
            <person name="Porcel B.M."/>
            <person name="Nowrousian M."/>
            <person name="Cuomo C.A."/>
            <person name="Sun S."/>
            <person name="Heitman J."/>
            <person name="Coelho M.A."/>
        </authorList>
    </citation>
    <scope>NUCLEOTIDE SEQUENCE</scope>
    <source>
        <strain evidence="1">CBS 7841</strain>
    </source>
</reference>
<dbReference type="InterPro" id="IPR036885">
    <property type="entry name" value="SWIB_MDM2_dom_sf"/>
</dbReference>
<dbReference type="Gene3D" id="3.10.400.20">
    <property type="match status" value="1"/>
</dbReference>
<dbReference type="RefSeq" id="XP_066068410.1">
    <property type="nucleotide sequence ID" value="XM_066212313.1"/>
</dbReference>
<evidence type="ECO:0000313" key="1">
    <source>
        <dbReference type="EMBL" id="WVN87710.1"/>
    </source>
</evidence>
<dbReference type="InterPro" id="IPR041366">
    <property type="entry name" value="Pre-PUA"/>
</dbReference>
<sequence length="607" mass="66308">MFKKPLTHQSNATPIRSSARRQLFNAILEQYPSLLLGSGSEDEGYKKELGKLILPEGVRTATFETSSGMEGTFWLIPSGDVLWMAFGRNSKEYIPTLYLLSLPLPHPPLEMIQIYNPMPPPILMGAPLFIPAVANIANPHLLPNVQEGQVCAFVTSSSKNDQVSYVGVGRVVAKGGMKGAWERRIEHLMNNKGEEEGKFADVLCIIDDHLWALGSKPDLTTFTIPIPQSPIATPPRNTEDVPSGAPSPPIERLSISEDAATAAKGPAPFTPLVSLSSSEISSLLSISLLQALSHLPPSSFPLSASLLYSSHILPCRPAYIPKDKRDEVIIGKSNWKKLTKWMKEVSKEGLLKIKESKGEMIVVSFDPQHPSLEAHEEYVTISQEETKLAKKAAKEAASDAALNSPQALSQSMTIEELWKPSGGAISFWEAAGIDRSTFHPPHALKQAIDQYVVTYNLIDENDHRFVLLDAELGKAVGVKKPGPGQRMARDEILNKLRNNVSWSVSINGTLKKGAPQPVTIYITSRGGHRTITHIVGLELFSINPADFAEYMRKKCAGAASVGPREGVSPKLGLQEVQVQGAQQRAAIEALGERGVPKRWIRDEGKRS</sequence>
<dbReference type="AlphaFoldDB" id="A0A1E3IB20"/>
<dbReference type="PANTHER" id="PTHR12217:SF4">
    <property type="entry name" value="EUKARYOTIC TRANSLATION INITIATION FACTOR 2D"/>
    <property type="match status" value="1"/>
</dbReference>
<dbReference type="PANTHER" id="PTHR12217">
    <property type="entry name" value="EUKARYOTIC TRANSLATION INITIATION FACTOR 2D"/>
    <property type="match status" value="1"/>
</dbReference>